<evidence type="ECO:0000313" key="1">
    <source>
        <dbReference type="EMBL" id="CAB4143380.1"/>
    </source>
</evidence>
<sequence>MSDFYFDFSGDIKISPNKDIAMVDNGSRKDVQQIYIRLMTEPNDFTIYPRLGCDLSMLYGMPQTKVTGELGKRIIRNSLMDEAVGGIFKGRFISIDAVPTSANSIRFDVHIEDNSVEPITLSVTQNI</sequence>
<name>A0A6J5ME85_9CAUD</name>
<reference evidence="1" key="1">
    <citation type="submission" date="2020-04" db="EMBL/GenBank/DDBJ databases">
        <authorList>
            <person name="Chiriac C."/>
            <person name="Salcher M."/>
            <person name="Ghai R."/>
            <person name="Kavagutti S V."/>
        </authorList>
    </citation>
    <scope>NUCLEOTIDE SEQUENCE</scope>
</reference>
<proteinExistence type="predicted"/>
<dbReference type="EMBL" id="LR796737">
    <property type="protein sequence ID" value="CAB4162813.1"/>
    <property type="molecule type" value="Genomic_DNA"/>
</dbReference>
<gene>
    <name evidence="1" type="ORF">UFOVP436_129</name>
    <name evidence="2" type="ORF">UFOVP784_129</name>
</gene>
<dbReference type="EMBL" id="LR796418">
    <property type="protein sequence ID" value="CAB4143380.1"/>
    <property type="molecule type" value="Genomic_DNA"/>
</dbReference>
<accession>A0A6J5ME85</accession>
<evidence type="ECO:0000313" key="2">
    <source>
        <dbReference type="EMBL" id="CAB4162813.1"/>
    </source>
</evidence>
<dbReference type="Gene3D" id="3.10.450.40">
    <property type="match status" value="1"/>
</dbReference>
<protein>
    <submittedName>
        <fullName evidence="1">Uncharacterized protein</fullName>
    </submittedName>
</protein>
<organism evidence="1">
    <name type="scientific">uncultured Caudovirales phage</name>
    <dbReference type="NCBI Taxonomy" id="2100421"/>
    <lineage>
        <taxon>Viruses</taxon>
        <taxon>Duplodnaviria</taxon>
        <taxon>Heunggongvirae</taxon>
        <taxon>Uroviricota</taxon>
        <taxon>Caudoviricetes</taxon>
        <taxon>Peduoviridae</taxon>
        <taxon>Maltschvirus</taxon>
        <taxon>Maltschvirus maltsch</taxon>
    </lineage>
</organism>